<evidence type="ECO:0000256" key="2">
    <source>
        <dbReference type="ARBA" id="ARBA00005417"/>
    </source>
</evidence>
<evidence type="ECO:0000256" key="6">
    <source>
        <dbReference type="ARBA" id="ARBA00022840"/>
    </source>
</evidence>
<dbReference type="SMART" id="SM00382">
    <property type="entry name" value="AAA"/>
    <property type="match status" value="1"/>
</dbReference>
<accession>A0ABY7AH08</accession>
<evidence type="ECO:0000313" key="10">
    <source>
        <dbReference type="EMBL" id="WAJ26047.1"/>
    </source>
</evidence>
<keyword evidence="6 10" id="KW-0067">ATP-binding</keyword>
<dbReference type="RefSeq" id="WP_156951373.1">
    <property type="nucleotide sequence ID" value="NZ_CP113524.1"/>
</dbReference>
<gene>
    <name evidence="10" type="ORF">OW255_15825</name>
</gene>
<dbReference type="PROSITE" id="PS00211">
    <property type="entry name" value="ABC_TRANSPORTER_1"/>
    <property type="match status" value="1"/>
</dbReference>
<dbReference type="InterPro" id="IPR003439">
    <property type="entry name" value="ABC_transporter-like_ATP-bd"/>
</dbReference>
<dbReference type="InterPro" id="IPR050086">
    <property type="entry name" value="MetN_ABC_transporter-like"/>
</dbReference>
<dbReference type="CDD" id="cd03262">
    <property type="entry name" value="ABC_HisP_GlnQ"/>
    <property type="match status" value="1"/>
</dbReference>
<keyword evidence="4" id="KW-1003">Cell membrane</keyword>
<dbReference type="Proteomes" id="UP001163115">
    <property type="component" value="Chromosome"/>
</dbReference>
<keyword evidence="8" id="KW-0472">Membrane</keyword>
<dbReference type="InterPro" id="IPR017871">
    <property type="entry name" value="ABC_transporter-like_CS"/>
</dbReference>
<dbReference type="PIRSF" id="PIRSF039085">
    <property type="entry name" value="ABC_ATPase_HisP"/>
    <property type="match status" value="1"/>
</dbReference>
<proteinExistence type="inferred from homology"/>
<dbReference type="PROSITE" id="PS50893">
    <property type="entry name" value="ABC_TRANSPORTER_2"/>
    <property type="match status" value="1"/>
</dbReference>
<evidence type="ECO:0000256" key="4">
    <source>
        <dbReference type="ARBA" id="ARBA00022475"/>
    </source>
</evidence>
<dbReference type="InterPro" id="IPR030679">
    <property type="entry name" value="ABC_ATPase_HisP-typ"/>
</dbReference>
<dbReference type="PANTHER" id="PTHR43166">
    <property type="entry name" value="AMINO ACID IMPORT ATP-BINDING PROTEIN"/>
    <property type="match status" value="1"/>
</dbReference>
<sequence length="244" mass="27439">MGNPLIQVQNLGKKFGDLEVLKDISVDIYKGDVVCVIGPSGSGKSTFLRCLNRLEEPTSGHILFEGTDIVDKNTNIDKHRQKMGMVFQQFNLFPHMTILKNLTLAPMKLQGKSSKEAEEQALKLLDKVGLKDRANSYPNQLSGGQKQRIAIVRALCMNPDVMLFDEPTSALDPEMVGEVLNVMRELAEEKMTMVVVTHEMGFAKEVATRVMFMDGGYFLEENEPVEFFEHPKNDRLKSFLSKVL</sequence>
<dbReference type="SUPFAM" id="SSF52540">
    <property type="entry name" value="P-loop containing nucleoside triphosphate hydrolases"/>
    <property type="match status" value="1"/>
</dbReference>
<reference evidence="10" key="1">
    <citation type="submission" date="2022-11" db="EMBL/GenBank/DDBJ databases">
        <title>Lacrimispora xylanolytica sy1, complete genome.</title>
        <authorList>
            <person name="Choi S."/>
        </authorList>
    </citation>
    <scope>NUCLEOTIDE SEQUENCE</scope>
    <source>
        <strain evidence="10">Sy1</strain>
    </source>
</reference>
<dbReference type="PANTHER" id="PTHR43166:SF9">
    <property type="entry name" value="GLUTAMATE_ASPARTATE IMPORT ATP-BINDING PROTEIN GLTL"/>
    <property type="match status" value="1"/>
</dbReference>
<name>A0ABY7AH08_9FIRM</name>
<keyword evidence="5" id="KW-0547">Nucleotide-binding</keyword>
<evidence type="ECO:0000256" key="3">
    <source>
        <dbReference type="ARBA" id="ARBA00022448"/>
    </source>
</evidence>
<dbReference type="Gene3D" id="3.40.50.300">
    <property type="entry name" value="P-loop containing nucleotide triphosphate hydrolases"/>
    <property type="match status" value="1"/>
</dbReference>
<evidence type="ECO:0000259" key="9">
    <source>
        <dbReference type="PROSITE" id="PS50893"/>
    </source>
</evidence>
<evidence type="ECO:0000256" key="8">
    <source>
        <dbReference type="ARBA" id="ARBA00023136"/>
    </source>
</evidence>
<dbReference type="GO" id="GO:0005524">
    <property type="term" value="F:ATP binding"/>
    <property type="evidence" value="ECO:0007669"/>
    <property type="project" value="UniProtKB-KW"/>
</dbReference>
<feature type="domain" description="ABC transporter" evidence="9">
    <location>
        <begin position="6"/>
        <end position="240"/>
    </location>
</feature>
<dbReference type="EMBL" id="CP113524">
    <property type="protein sequence ID" value="WAJ26047.1"/>
    <property type="molecule type" value="Genomic_DNA"/>
</dbReference>
<keyword evidence="7" id="KW-0029">Amino-acid transport</keyword>
<dbReference type="Pfam" id="PF00005">
    <property type="entry name" value="ABC_tran"/>
    <property type="match status" value="1"/>
</dbReference>
<evidence type="ECO:0000256" key="1">
    <source>
        <dbReference type="ARBA" id="ARBA00004202"/>
    </source>
</evidence>
<comment type="subcellular location">
    <subcellularLocation>
        <location evidence="1">Cell membrane</location>
        <topology evidence="1">Peripheral membrane protein</topology>
    </subcellularLocation>
</comment>
<evidence type="ECO:0000256" key="5">
    <source>
        <dbReference type="ARBA" id="ARBA00022741"/>
    </source>
</evidence>
<evidence type="ECO:0000256" key="7">
    <source>
        <dbReference type="ARBA" id="ARBA00022970"/>
    </source>
</evidence>
<dbReference type="InterPro" id="IPR003593">
    <property type="entry name" value="AAA+_ATPase"/>
</dbReference>
<organism evidence="10 11">
    <name type="scientific">Lacrimispora xylanolytica</name>
    <dbReference type="NCBI Taxonomy" id="29375"/>
    <lineage>
        <taxon>Bacteria</taxon>
        <taxon>Bacillati</taxon>
        <taxon>Bacillota</taxon>
        <taxon>Clostridia</taxon>
        <taxon>Lachnospirales</taxon>
        <taxon>Lachnospiraceae</taxon>
        <taxon>Lacrimispora</taxon>
    </lineage>
</organism>
<protein>
    <submittedName>
        <fullName evidence="10">Amino acid ABC transporter ATP-binding protein</fullName>
    </submittedName>
</protein>
<dbReference type="InterPro" id="IPR027417">
    <property type="entry name" value="P-loop_NTPase"/>
</dbReference>
<evidence type="ECO:0000313" key="11">
    <source>
        <dbReference type="Proteomes" id="UP001163115"/>
    </source>
</evidence>
<keyword evidence="11" id="KW-1185">Reference proteome</keyword>
<comment type="similarity">
    <text evidence="2">Belongs to the ABC transporter superfamily.</text>
</comment>
<keyword evidence="3" id="KW-0813">Transport</keyword>